<keyword evidence="3" id="KW-1185">Reference proteome</keyword>
<dbReference type="Proteomes" id="UP000633205">
    <property type="component" value="Unassembled WGS sequence"/>
</dbReference>
<dbReference type="Pfam" id="PF11578">
    <property type="entry name" value="DUF3237"/>
    <property type="match status" value="1"/>
</dbReference>
<dbReference type="PANTHER" id="PTHR37315:SF1">
    <property type="entry name" value="UPF0311 PROTEIN BLR7842"/>
    <property type="match status" value="1"/>
</dbReference>
<evidence type="ECO:0000313" key="3">
    <source>
        <dbReference type="Proteomes" id="UP000633205"/>
    </source>
</evidence>
<reference evidence="2" key="2">
    <citation type="submission" date="2020-09" db="EMBL/GenBank/DDBJ databases">
        <authorList>
            <person name="Sun Q."/>
            <person name="Zhou Y."/>
        </authorList>
    </citation>
    <scope>NUCLEOTIDE SEQUENCE</scope>
    <source>
        <strain evidence="2">CGMCC 1.15152</strain>
    </source>
</reference>
<dbReference type="Gene3D" id="2.40.160.20">
    <property type="match status" value="1"/>
</dbReference>
<dbReference type="InterPro" id="IPR020915">
    <property type="entry name" value="UPF0311"/>
</dbReference>
<reference evidence="2" key="1">
    <citation type="journal article" date="2014" name="Int. J. Syst. Evol. Microbiol.">
        <title>Complete genome sequence of Corynebacterium casei LMG S-19264T (=DSM 44701T), isolated from a smear-ripened cheese.</title>
        <authorList>
            <consortium name="US DOE Joint Genome Institute (JGI-PGF)"/>
            <person name="Walter F."/>
            <person name="Albersmeier A."/>
            <person name="Kalinowski J."/>
            <person name="Ruckert C."/>
        </authorList>
    </citation>
    <scope>NUCLEOTIDE SEQUENCE</scope>
    <source>
        <strain evidence="2">CGMCC 1.15152</strain>
    </source>
</reference>
<accession>A0A916Y0F9</accession>
<evidence type="ECO:0000256" key="1">
    <source>
        <dbReference type="HAMAP-Rule" id="MF_00775"/>
    </source>
</evidence>
<organism evidence="2 3">
    <name type="scientific">Microbacterium faecale</name>
    <dbReference type="NCBI Taxonomy" id="1804630"/>
    <lineage>
        <taxon>Bacteria</taxon>
        <taxon>Bacillati</taxon>
        <taxon>Actinomycetota</taxon>
        <taxon>Actinomycetes</taxon>
        <taxon>Micrococcales</taxon>
        <taxon>Microbacteriaceae</taxon>
        <taxon>Microbacterium</taxon>
    </lineage>
</organism>
<proteinExistence type="inferred from homology"/>
<comment type="similarity">
    <text evidence="1">Belongs to the UPF0311 family.</text>
</comment>
<dbReference type="AlphaFoldDB" id="A0A916Y0F9"/>
<sequence>MPPAAPGLEYALSVALELDHAFGAVRTAQMANGSAYGFIAVKGGWFRGPNIQGRAIPGGGDWPTIRANGVAVFDASYILQADDGTNIRLHNRGLRVDPELSVDGSTFVPGVARTFHEPKDVYFRVTPLFDVEEGPHDWLAKRVFVGIGERRESGNLIHYYAVQ</sequence>
<evidence type="ECO:0000313" key="2">
    <source>
        <dbReference type="EMBL" id="GGD24739.1"/>
    </source>
</evidence>
<dbReference type="EMBL" id="BMHO01000001">
    <property type="protein sequence ID" value="GGD24739.1"/>
    <property type="molecule type" value="Genomic_DNA"/>
</dbReference>
<dbReference type="RefSeq" id="WP_188710361.1">
    <property type="nucleotide sequence ID" value="NZ_BMHO01000001.1"/>
</dbReference>
<protein>
    <recommendedName>
        <fullName evidence="1">UPF0311 protein GCM10010915_00840</fullName>
    </recommendedName>
</protein>
<dbReference type="PANTHER" id="PTHR37315">
    <property type="entry name" value="UPF0311 PROTEIN BLR7842"/>
    <property type="match status" value="1"/>
</dbReference>
<name>A0A916Y0F9_9MICO</name>
<dbReference type="HAMAP" id="MF_00775">
    <property type="entry name" value="UPF0311"/>
    <property type="match status" value="1"/>
</dbReference>
<comment type="caution">
    <text evidence="2">The sequence shown here is derived from an EMBL/GenBank/DDBJ whole genome shotgun (WGS) entry which is preliminary data.</text>
</comment>
<gene>
    <name evidence="2" type="ORF">GCM10010915_00840</name>
</gene>